<keyword evidence="4 11" id="KW-0028">Amino-acid biosynthesis</keyword>
<evidence type="ECO:0000256" key="1">
    <source>
        <dbReference type="ARBA" id="ARBA00001933"/>
    </source>
</evidence>
<dbReference type="Gene3D" id="3.20.10.10">
    <property type="entry name" value="D-amino Acid Aminotransferase, subunit A, domain 2"/>
    <property type="match status" value="1"/>
</dbReference>
<comment type="similarity">
    <text evidence="2 9">Belongs to the class-IV pyridoxal-phosphate-dependent aminotransferase family.</text>
</comment>
<dbReference type="GO" id="GO:0052655">
    <property type="term" value="F:L-valine-2-oxoglutarate transaminase activity"/>
    <property type="evidence" value="ECO:0007669"/>
    <property type="project" value="RHEA"/>
</dbReference>
<dbReference type="InterPro" id="IPR018300">
    <property type="entry name" value="Aminotrans_IV_CS"/>
</dbReference>
<dbReference type="FunCoup" id="A0A3N4LZ52">
    <property type="interactions" value="637"/>
</dbReference>
<proteinExistence type="inferred from homology"/>
<keyword evidence="7 11" id="KW-0100">Branched-chain amino acid biosynthesis</keyword>
<evidence type="ECO:0000256" key="5">
    <source>
        <dbReference type="ARBA" id="ARBA00022679"/>
    </source>
</evidence>
<dbReference type="InterPro" id="IPR005786">
    <property type="entry name" value="B_amino_transII"/>
</dbReference>
<evidence type="ECO:0000256" key="10">
    <source>
        <dbReference type="RuleBase" id="RU004516"/>
    </source>
</evidence>
<comment type="cofactor">
    <cofactor evidence="1 10">
        <name>pyridoxal 5'-phosphate</name>
        <dbReference type="ChEBI" id="CHEBI:597326"/>
    </cofactor>
</comment>
<dbReference type="EMBL" id="ML121529">
    <property type="protein sequence ID" value="RPB28183.1"/>
    <property type="molecule type" value="Genomic_DNA"/>
</dbReference>
<accession>A0A3N4LZ52</accession>
<dbReference type="Pfam" id="PF01063">
    <property type="entry name" value="Aminotran_4"/>
    <property type="match status" value="1"/>
</dbReference>
<evidence type="ECO:0000256" key="4">
    <source>
        <dbReference type="ARBA" id="ARBA00022605"/>
    </source>
</evidence>
<dbReference type="EC" id="2.6.1.42" evidence="11"/>
<dbReference type="CDD" id="cd01557">
    <property type="entry name" value="BCAT_beta_family"/>
    <property type="match status" value="1"/>
</dbReference>
<evidence type="ECO:0000256" key="9">
    <source>
        <dbReference type="RuleBase" id="RU004106"/>
    </source>
</evidence>
<dbReference type="InParanoid" id="A0A3N4LZ52"/>
<evidence type="ECO:0000256" key="8">
    <source>
        <dbReference type="PIRSR" id="PIRSR006468-1"/>
    </source>
</evidence>
<dbReference type="InterPro" id="IPR033939">
    <property type="entry name" value="BCAT_family"/>
</dbReference>
<dbReference type="STRING" id="1051890.A0A3N4LZ52"/>
<dbReference type="InterPro" id="IPR043132">
    <property type="entry name" value="BCAT-like_C"/>
</dbReference>
<dbReference type="NCBIfam" id="TIGR01123">
    <property type="entry name" value="ilvE_II"/>
    <property type="match status" value="1"/>
</dbReference>
<dbReference type="PANTHER" id="PTHR11825">
    <property type="entry name" value="SUBGROUP IIII AMINOTRANSFERASE"/>
    <property type="match status" value="1"/>
</dbReference>
<evidence type="ECO:0000256" key="2">
    <source>
        <dbReference type="ARBA" id="ARBA00009320"/>
    </source>
</evidence>
<comment type="catalytic activity">
    <reaction evidence="11">
        <text>L-valine + 2-oxoglutarate = 3-methyl-2-oxobutanoate + L-glutamate</text>
        <dbReference type="Rhea" id="RHEA:24813"/>
        <dbReference type="ChEBI" id="CHEBI:11851"/>
        <dbReference type="ChEBI" id="CHEBI:16810"/>
        <dbReference type="ChEBI" id="CHEBI:29985"/>
        <dbReference type="ChEBI" id="CHEBI:57762"/>
        <dbReference type="EC" id="2.6.1.42"/>
    </reaction>
</comment>
<evidence type="ECO:0000256" key="3">
    <source>
        <dbReference type="ARBA" id="ARBA00022576"/>
    </source>
</evidence>
<gene>
    <name evidence="12" type="ORF">L211DRAFT_817680</name>
</gene>
<dbReference type="PIRSF" id="PIRSF006468">
    <property type="entry name" value="BCAT1"/>
    <property type="match status" value="1"/>
</dbReference>
<dbReference type="AlphaFoldDB" id="A0A3N4LZ52"/>
<dbReference type="PANTHER" id="PTHR11825:SF44">
    <property type="entry name" value="BRANCHED-CHAIN-AMINO-ACID AMINOTRANSFERASE"/>
    <property type="match status" value="1"/>
</dbReference>
<dbReference type="NCBIfam" id="NF009897">
    <property type="entry name" value="PRK13357.1"/>
    <property type="match status" value="1"/>
</dbReference>
<keyword evidence="13" id="KW-1185">Reference proteome</keyword>
<dbReference type="FunFam" id="3.30.470.10:FF:000005">
    <property type="entry name" value="Branched-chain-amino-acid aminotransferase"/>
    <property type="match status" value="1"/>
</dbReference>
<comment type="catalytic activity">
    <reaction evidence="11">
        <text>L-leucine + 2-oxoglutarate = 4-methyl-2-oxopentanoate + L-glutamate</text>
        <dbReference type="Rhea" id="RHEA:18321"/>
        <dbReference type="ChEBI" id="CHEBI:16810"/>
        <dbReference type="ChEBI" id="CHEBI:17865"/>
        <dbReference type="ChEBI" id="CHEBI:29985"/>
        <dbReference type="ChEBI" id="CHEBI:57427"/>
        <dbReference type="EC" id="2.6.1.42"/>
    </reaction>
</comment>
<organism evidence="12 13">
    <name type="scientific">Terfezia boudieri ATCC MYA-4762</name>
    <dbReference type="NCBI Taxonomy" id="1051890"/>
    <lineage>
        <taxon>Eukaryota</taxon>
        <taxon>Fungi</taxon>
        <taxon>Dikarya</taxon>
        <taxon>Ascomycota</taxon>
        <taxon>Pezizomycotina</taxon>
        <taxon>Pezizomycetes</taxon>
        <taxon>Pezizales</taxon>
        <taxon>Pezizaceae</taxon>
        <taxon>Terfezia</taxon>
    </lineage>
</organism>
<dbReference type="OrthoDB" id="1732691at2759"/>
<evidence type="ECO:0000256" key="6">
    <source>
        <dbReference type="ARBA" id="ARBA00022898"/>
    </source>
</evidence>
<evidence type="ECO:0000256" key="11">
    <source>
        <dbReference type="RuleBase" id="RU004517"/>
    </source>
</evidence>
<feature type="modified residue" description="N6-(pyridoxal phosphate)lysine" evidence="8">
    <location>
        <position position="236"/>
    </location>
</feature>
<reference evidence="12 13" key="1">
    <citation type="journal article" date="2018" name="Nat. Ecol. Evol.">
        <title>Pezizomycetes genomes reveal the molecular basis of ectomycorrhizal truffle lifestyle.</title>
        <authorList>
            <person name="Murat C."/>
            <person name="Payen T."/>
            <person name="Noel B."/>
            <person name="Kuo A."/>
            <person name="Morin E."/>
            <person name="Chen J."/>
            <person name="Kohler A."/>
            <person name="Krizsan K."/>
            <person name="Balestrini R."/>
            <person name="Da Silva C."/>
            <person name="Montanini B."/>
            <person name="Hainaut M."/>
            <person name="Levati E."/>
            <person name="Barry K.W."/>
            <person name="Belfiori B."/>
            <person name="Cichocki N."/>
            <person name="Clum A."/>
            <person name="Dockter R.B."/>
            <person name="Fauchery L."/>
            <person name="Guy J."/>
            <person name="Iotti M."/>
            <person name="Le Tacon F."/>
            <person name="Lindquist E.A."/>
            <person name="Lipzen A."/>
            <person name="Malagnac F."/>
            <person name="Mello A."/>
            <person name="Molinier V."/>
            <person name="Miyauchi S."/>
            <person name="Poulain J."/>
            <person name="Riccioni C."/>
            <person name="Rubini A."/>
            <person name="Sitrit Y."/>
            <person name="Splivallo R."/>
            <person name="Traeger S."/>
            <person name="Wang M."/>
            <person name="Zifcakova L."/>
            <person name="Wipf D."/>
            <person name="Zambonelli A."/>
            <person name="Paolocci F."/>
            <person name="Nowrousian M."/>
            <person name="Ottonello S."/>
            <person name="Baldrian P."/>
            <person name="Spatafora J.W."/>
            <person name="Henrissat B."/>
            <person name="Nagy L.G."/>
            <person name="Aury J.M."/>
            <person name="Wincker P."/>
            <person name="Grigoriev I.V."/>
            <person name="Bonfante P."/>
            <person name="Martin F.M."/>
        </authorList>
    </citation>
    <scope>NUCLEOTIDE SEQUENCE [LARGE SCALE GENOMIC DNA]</scope>
    <source>
        <strain evidence="12 13">ATCC MYA-4762</strain>
    </source>
</reference>
<evidence type="ECO:0000313" key="13">
    <source>
        <dbReference type="Proteomes" id="UP000267821"/>
    </source>
</evidence>
<protein>
    <recommendedName>
        <fullName evidence="11">Branched-chain-amino-acid aminotransferase</fullName>
        <ecNumber evidence="11">2.6.1.42</ecNumber>
    </recommendedName>
</protein>
<dbReference type="GO" id="GO:0052656">
    <property type="term" value="F:L-isoleucine-2-oxoglutarate transaminase activity"/>
    <property type="evidence" value="ECO:0007669"/>
    <property type="project" value="RHEA"/>
</dbReference>
<evidence type="ECO:0000313" key="12">
    <source>
        <dbReference type="EMBL" id="RPB28183.1"/>
    </source>
</evidence>
<dbReference type="GO" id="GO:0009098">
    <property type="term" value="P:L-leucine biosynthetic process"/>
    <property type="evidence" value="ECO:0007669"/>
    <property type="project" value="TreeGrafter"/>
</dbReference>
<dbReference type="Gene3D" id="3.30.470.10">
    <property type="match status" value="1"/>
</dbReference>
<dbReference type="Proteomes" id="UP000267821">
    <property type="component" value="Unassembled WGS sequence"/>
</dbReference>
<comment type="catalytic activity">
    <reaction evidence="11">
        <text>L-isoleucine + 2-oxoglutarate = (S)-3-methyl-2-oxopentanoate + L-glutamate</text>
        <dbReference type="Rhea" id="RHEA:24801"/>
        <dbReference type="ChEBI" id="CHEBI:16810"/>
        <dbReference type="ChEBI" id="CHEBI:29985"/>
        <dbReference type="ChEBI" id="CHEBI:35146"/>
        <dbReference type="ChEBI" id="CHEBI:58045"/>
        <dbReference type="EC" id="2.6.1.42"/>
    </reaction>
</comment>
<dbReference type="GO" id="GO:0009099">
    <property type="term" value="P:L-valine biosynthetic process"/>
    <property type="evidence" value="ECO:0007669"/>
    <property type="project" value="TreeGrafter"/>
</dbReference>
<dbReference type="SUPFAM" id="SSF56752">
    <property type="entry name" value="D-aminoacid aminotransferase-like PLP-dependent enzymes"/>
    <property type="match status" value="1"/>
</dbReference>
<dbReference type="GO" id="GO:0005739">
    <property type="term" value="C:mitochondrion"/>
    <property type="evidence" value="ECO:0007669"/>
    <property type="project" value="TreeGrafter"/>
</dbReference>
<dbReference type="PROSITE" id="PS00770">
    <property type="entry name" value="AA_TRANSFER_CLASS_4"/>
    <property type="match status" value="1"/>
</dbReference>
<sequence>MVASSALGRTLLSASRCHPTRGVSILPRVYSSAARQLADMDASRLTITKSTTPKPLVAPQDLVFGKTFTDHMLSVEWTATDGWLDPKITPYQNLSLDPATCVFHYAFECFEGMKAYKDSKGQIRLFRPEKNMARLSASSQRLSMPAIPEKPMIQLISKFLNVDERFIPSEKGYSLYLRPTVIGTQRSIGVGPPGSALLFVIASPVGPYYPSGFKAVSLEARSDIVRAWPGGVGDKKLGANYASCIAPQLEAAKKGFQQNLWLFGPEGYVTEVGTMNVFFAWLSRTGKKEFITAPLDGTILEGITRDSVLELARENLGPEGWDVIERKYTIAEVKEAADEGRLLEAFGSGTAAVVSPIKRIQWDGGMERRALGEKGAVEINVPLSPGSETGPIAQRMWNWILERQYGEIESKWSVIVPRENL</sequence>
<keyword evidence="5 11" id="KW-0808">Transferase</keyword>
<evidence type="ECO:0000256" key="7">
    <source>
        <dbReference type="ARBA" id="ARBA00023304"/>
    </source>
</evidence>
<dbReference type="GO" id="GO:0052654">
    <property type="term" value="F:L-leucine-2-oxoglutarate transaminase activity"/>
    <property type="evidence" value="ECO:0007669"/>
    <property type="project" value="RHEA"/>
</dbReference>
<dbReference type="InterPro" id="IPR036038">
    <property type="entry name" value="Aminotransferase-like"/>
</dbReference>
<dbReference type="FunFam" id="3.20.10.10:FF:000004">
    <property type="entry name" value="Branched-chain-amino-acid aminotransferase"/>
    <property type="match status" value="1"/>
</dbReference>
<name>A0A3N4LZ52_9PEZI</name>
<dbReference type="InterPro" id="IPR001544">
    <property type="entry name" value="Aminotrans_IV"/>
</dbReference>
<dbReference type="InterPro" id="IPR043131">
    <property type="entry name" value="BCAT-like_N"/>
</dbReference>
<keyword evidence="6 10" id="KW-0663">Pyridoxal phosphate</keyword>
<keyword evidence="3 11" id="KW-0032">Aminotransferase</keyword>